<dbReference type="EnsemblPlants" id="PGSC0003DMT400086505">
    <property type="protein sequence ID" value="PGSC0003DMT400086505"/>
    <property type="gene ID" value="PGSC0003DMG400036076"/>
</dbReference>
<accession>M1DBW9</accession>
<protein>
    <recommendedName>
        <fullName evidence="4">Integrase core domain containing protein</fullName>
    </recommendedName>
</protein>
<dbReference type="Proteomes" id="UP000011115">
    <property type="component" value="Unassembled WGS sequence"/>
</dbReference>
<keyword evidence="3" id="KW-1185">Reference proteome</keyword>
<feature type="compositionally biased region" description="Low complexity" evidence="1">
    <location>
        <begin position="128"/>
        <end position="146"/>
    </location>
</feature>
<dbReference type="AlphaFoldDB" id="M1DBW9"/>
<name>M1DBW9_SOLTU</name>
<dbReference type="Gramene" id="PGSC0003DMT400086505">
    <property type="protein sequence ID" value="PGSC0003DMT400086505"/>
    <property type="gene ID" value="PGSC0003DMG400036076"/>
</dbReference>
<evidence type="ECO:0008006" key="4">
    <source>
        <dbReference type="Google" id="ProtNLM"/>
    </source>
</evidence>
<reference evidence="2" key="2">
    <citation type="submission" date="2015-06" db="UniProtKB">
        <authorList>
            <consortium name="EnsemblPlants"/>
        </authorList>
    </citation>
    <scope>IDENTIFICATION</scope>
    <source>
        <strain evidence="2">DM1-3 516 R44</strain>
    </source>
</reference>
<dbReference type="InParanoid" id="M1DBW9"/>
<proteinExistence type="predicted"/>
<dbReference type="HOGENOM" id="CLU_1672376_0_0_1"/>
<sequence length="158" mass="16931">MNNQGVHNNPIGENLGDEVELQPPVIVNVHAQVHGGNLIRDADRVQNPPTSRYKNAKSTVNSYAVVYGTHRWSVIHTRTVDGVLRSQALPQVDLPPLGADLAVDVEKIQVDVSAIPPTTTEEQAPPFTATSQAQSSSRATPSSGSTVVPLARVQKLET</sequence>
<evidence type="ECO:0000256" key="1">
    <source>
        <dbReference type="SAM" id="MobiDB-lite"/>
    </source>
</evidence>
<organism evidence="2 3">
    <name type="scientific">Solanum tuberosum</name>
    <name type="common">Potato</name>
    <dbReference type="NCBI Taxonomy" id="4113"/>
    <lineage>
        <taxon>Eukaryota</taxon>
        <taxon>Viridiplantae</taxon>
        <taxon>Streptophyta</taxon>
        <taxon>Embryophyta</taxon>
        <taxon>Tracheophyta</taxon>
        <taxon>Spermatophyta</taxon>
        <taxon>Magnoliopsida</taxon>
        <taxon>eudicotyledons</taxon>
        <taxon>Gunneridae</taxon>
        <taxon>Pentapetalae</taxon>
        <taxon>asterids</taxon>
        <taxon>lamiids</taxon>
        <taxon>Solanales</taxon>
        <taxon>Solanaceae</taxon>
        <taxon>Solanoideae</taxon>
        <taxon>Solaneae</taxon>
        <taxon>Solanum</taxon>
    </lineage>
</organism>
<evidence type="ECO:0000313" key="2">
    <source>
        <dbReference type="EnsemblPlants" id="PGSC0003DMT400086505"/>
    </source>
</evidence>
<feature type="region of interest" description="Disordered" evidence="1">
    <location>
        <begin position="116"/>
        <end position="158"/>
    </location>
</feature>
<dbReference type="PaxDb" id="4113-PGSC0003DMT400086505"/>
<evidence type="ECO:0000313" key="3">
    <source>
        <dbReference type="Proteomes" id="UP000011115"/>
    </source>
</evidence>
<reference evidence="3" key="1">
    <citation type="journal article" date="2011" name="Nature">
        <title>Genome sequence and analysis of the tuber crop potato.</title>
        <authorList>
            <consortium name="The Potato Genome Sequencing Consortium"/>
        </authorList>
    </citation>
    <scope>NUCLEOTIDE SEQUENCE [LARGE SCALE GENOMIC DNA]</scope>
    <source>
        <strain evidence="3">cv. DM1-3 516 R44</strain>
    </source>
</reference>